<dbReference type="Proteomes" id="UP001226389">
    <property type="component" value="Unassembled WGS sequence"/>
</dbReference>
<dbReference type="SUPFAM" id="SSF51735">
    <property type="entry name" value="NAD(P)-binding Rossmann-fold domains"/>
    <property type="match status" value="1"/>
</dbReference>
<dbReference type="EMBL" id="JAUSSY010000008">
    <property type="protein sequence ID" value="MDQ0119335.1"/>
    <property type="molecule type" value="Genomic_DNA"/>
</dbReference>
<organism evidence="3 4">
    <name type="scientific">Pseudarthrobacter defluvii</name>
    <dbReference type="NCBI Taxonomy" id="410837"/>
    <lineage>
        <taxon>Bacteria</taxon>
        <taxon>Bacillati</taxon>
        <taxon>Actinomycetota</taxon>
        <taxon>Actinomycetes</taxon>
        <taxon>Micrococcales</taxon>
        <taxon>Micrococcaceae</taxon>
        <taxon>Pseudarthrobacter</taxon>
    </lineage>
</organism>
<protein>
    <submittedName>
        <fullName evidence="3">3-hydroxyisobutyrate dehydrogenase-like beta-hydroxyacid dehydrogenase</fullName>
    </submittedName>
</protein>
<comment type="caution">
    <text evidence="3">The sequence shown here is derived from an EMBL/GenBank/DDBJ whole genome shotgun (WGS) entry which is preliminary data.</text>
</comment>
<dbReference type="RefSeq" id="WP_307490850.1">
    <property type="nucleotide sequence ID" value="NZ_JAUSSY010000008.1"/>
</dbReference>
<evidence type="ECO:0000313" key="3">
    <source>
        <dbReference type="EMBL" id="MDQ0119335.1"/>
    </source>
</evidence>
<name>A0ABT9UKZ8_9MICC</name>
<evidence type="ECO:0000313" key="4">
    <source>
        <dbReference type="Proteomes" id="UP001226389"/>
    </source>
</evidence>
<feature type="domain" description="Phosphogluconate dehydrogenase NAD-binding putative C-terminal" evidence="2">
    <location>
        <begin position="191"/>
        <end position="260"/>
    </location>
</feature>
<gene>
    <name evidence="3" type="ORF">J2T22_002530</name>
</gene>
<keyword evidence="4" id="KW-1185">Reference proteome</keyword>
<dbReference type="SUPFAM" id="SSF48179">
    <property type="entry name" value="6-phosphogluconate dehydrogenase C-terminal domain-like"/>
    <property type="match status" value="1"/>
</dbReference>
<reference evidence="3 4" key="1">
    <citation type="submission" date="2023-07" db="EMBL/GenBank/DDBJ databases">
        <title>Sorghum-associated microbial communities from plants grown in Nebraska, USA.</title>
        <authorList>
            <person name="Schachtman D."/>
        </authorList>
    </citation>
    <scope>NUCLEOTIDE SEQUENCE [LARGE SCALE GENOMIC DNA]</scope>
    <source>
        <strain evidence="3 4">DS994</strain>
    </source>
</reference>
<dbReference type="InterPro" id="IPR006115">
    <property type="entry name" value="6PGDH_NADP-bd"/>
</dbReference>
<dbReference type="InterPro" id="IPR015814">
    <property type="entry name" value="Pgluconate_DH_NAD-bd_C"/>
</dbReference>
<feature type="domain" description="6-phosphogluconate dehydrogenase NADP-binding" evidence="1">
    <location>
        <begin position="13"/>
        <end position="122"/>
    </location>
</feature>
<sequence>MHGSPAGTAGQSVAVLGLGEAGSIYAQDLAARGLRVTGTDPAVDAVPPGVLRAPGISEAVAGAGLVISLVGARAAESVLDEALAAMDPAAIFADLNTTGPDQKRQLAERAAGSGVLFADVAVLAPVPRGRISSPLLVSGTGADALVALFTGWGIPATNAGSEAGAAAGRKLLRSVFMKGLAATVLESVTAAEAAGAKDWVISQIAAELGPSGDALVARMLEGTRLHAVRREAEMVEVRDFLESLGTAHPVTDASIEWLHSLALRQQEPEEEQVADSPS</sequence>
<dbReference type="Gene3D" id="3.40.50.720">
    <property type="entry name" value="NAD(P)-binding Rossmann-like Domain"/>
    <property type="match status" value="1"/>
</dbReference>
<dbReference type="Pfam" id="PF09130">
    <property type="entry name" value="DUF1932"/>
    <property type="match status" value="1"/>
</dbReference>
<dbReference type="InterPro" id="IPR036291">
    <property type="entry name" value="NAD(P)-bd_dom_sf"/>
</dbReference>
<dbReference type="Gene3D" id="1.10.1040.10">
    <property type="entry name" value="N-(1-d-carboxylethyl)-l-norvaline Dehydrogenase, domain 2"/>
    <property type="match status" value="1"/>
</dbReference>
<dbReference type="InterPro" id="IPR008927">
    <property type="entry name" value="6-PGluconate_DH-like_C_sf"/>
</dbReference>
<evidence type="ECO:0000259" key="1">
    <source>
        <dbReference type="Pfam" id="PF03446"/>
    </source>
</evidence>
<dbReference type="Pfam" id="PF03446">
    <property type="entry name" value="NAD_binding_2"/>
    <property type="match status" value="1"/>
</dbReference>
<proteinExistence type="predicted"/>
<dbReference type="InterPro" id="IPR013328">
    <property type="entry name" value="6PGD_dom2"/>
</dbReference>
<evidence type="ECO:0000259" key="2">
    <source>
        <dbReference type="Pfam" id="PF09130"/>
    </source>
</evidence>
<accession>A0ABT9UKZ8</accession>